<evidence type="ECO:0000256" key="3">
    <source>
        <dbReference type="ARBA" id="ARBA00023002"/>
    </source>
</evidence>
<evidence type="ECO:0000313" key="7">
    <source>
        <dbReference type="EMBL" id="RZS78927.1"/>
    </source>
</evidence>
<evidence type="ECO:0000256" key="2">
    <source>
        <dbReference type="ARBA" id="ARBA00022723"/>
    </source>
</evidence>
<dbReference type="InterPro" id="IPR015881">
    <property type="entry name" value="ARHD_Rieske_2Fe_2S"/>
</dbReference>
<evidence type="ECO:0000256" key="1">
    <source>
        <dbReference type="ARBA" id="ARBA00022714"/>
    </source>
</evidence>
<feature type="domain" description="Rieske" evidence="6">
    <location>
        <begin position="36"/>
        <end position="139"/>
    </location>
</feature>
<dbReference type="RefSeq" id="WP_242621623.1">
    <property type="nucleotide sequence ID" value="NZ_SGXC01000003.1"/>
</dbReference>
<protein>
    <submittedName>
        <fullName evidence="7">Rieske-like 2Fe-2S protein</fullName>
    </submittedName>
</protein>
<keyword evidence="5" id="KW-0411">Iron-sulfur</keyword>
<dbReference type="InterPro" id="IPR050584">
    <property type="entry name" value="Cholesterol_7-desaturase"/>
</dbReference>
<dbReference type="SUPFAM" id="SSF55961">
    <property type="entry name" value="Bet v1-like"/>
    <property type="match status" value="1"/>
</dbReference>
<keyword evidence="2" id="KW-0479">Metal-binding</keyword>
<dbReference type="Gene3D" id="3.90.380.10">
    <property type="entry name" value="Naphthalene 1,2-dioxygenase Alpha Subunit, Chain A, domain 1"/>
    <property type="match status" value="1"/>
</dbReference>
<keyword evidence="1" id="KW-0001">2Fe-2S</keyword>
<accession>A0A4Q7NA47</accession>
<organism evidence="7 8">
    <name type="scientific">Pigmentiphaga kullae</name>
    <dbReference type="NCBI Taxonomy" id="151784"/>
    <lineage>
        <taxon>Bacteria</taxon>
        <taxon>Pseudomonadati</taxon>
        <taxon>Pseudomonadota</taxon>
        <taxon>Betaproteobacteria</taxon>
        <taxon>Burkholderiales</taxon>
        <taxon>Alcaligenaceae</taxon>
        <taxon>Pigmentiphaga</taxon>
    </lineage>
</organism>
<dbReference type="GO" id="GO:0051537">
    <property type="term" value="F:2 iron, 2 sulfur cluster binding"/>
    <property type="evidence" value="ECO:0007669"/>
    <property type="project" value="UniProtKB-KW"/>
</dbReference>
<dbReference type="Proteomes" id="UP000292445">
    <property type="component" value="Unassembled WGS sequence"/>
</dbReference>
<dbReference type="GO" id="GO:0016491">
    <property type="term" value="F:oxidoreductase activity"/>
    <property type="evidence" value="ECO:0007669"/>
    <property type="project" value="UniProtKB-KW"/>
</dbReference>
<dbReference type="Pfam" id="PF00355">
    <property type="entry name" value="Rieske"/>
    <property type="match status" value="1"/>
</dbReference>
<sequence>MEKIDGKSSHKQAERLKRLTETAGDTTMGKVLRQFWHPIALSKSVAAGTAKRVRLLSEDLTLYRGQGGTVHLVGARCAHRGTLLHTGWIEGDQVRCMYHGWKYDGSGQCTERPAERPGSEGSVRIGAYPVREYCGVIFTYMGEGAPPDFDLVRRSSCEQEGVFLLQRKEIWPCNWLQVAENSLDAVHVSFAHQMGKVGAFGEAVPAEVPEVSYEETSAGICQTAVRRLGEKTQVRVSDWTFPYGNTVVIPGVKAGDPWMEVTNWMVPVDDEHTIRISLRAAPSTSPEADAALKRYFDECDDYNSADHHDELFAGHYPDDPLVRLTSAQDYVALIGQGTIADRTSECLGASDRGISMLRRILWREMDAVETGRPPKPWRRLDQPSKLMGYVKETD</sequence>
<dbReference type="InterPro" id="IPR017941">
    <property type="entry name" value="Rieske_2Fe-2S"/>
</dbReference>
<dbReference type="PANTHER" id="PTHR21266:SF59">
    <property type="entry name" value="BLR4922 PROTEIN"/>
    <property type="match status" value="1"/>
</dbReference>
<comment type="caution">
    <text evidence="7">The sequence shown here is derived from an EMBL/GenBank/DDBJ whole genome shotgun (WGS) entry which is preliminary data.</text>
</comment>
<dbReference type="PANTHER" id="PTHR21266">
    <property type="entry name" value="IRON-SULFUR DOMAIN CONTAINING PROTEIN"/>
    <property type="match status" value="1"/>
</dbReference>
<dbReference type="PROSITE" id="PS51296">
    <property type="entry name" value="RIESKE"/>
    <property type="match status" value="1"/>
</dbReference>
<reference evidence="7 8" key="1">
    <citation type="submission" date="2019-02" db="EMBL/GenBank/DDBJ databases">
        <title>Genomic Encyclopedia of Type Strains, Phase IV (KMG-IV): sequencing the most valuable type-strain genomes for metagenomic binning, comparative biology and taxonomic classification.</title>
        <authorList>
            <person name="Goeker M."/>
        </authorList>
    </citation>
    <scope>NUCLEOTIDE SEQUENCE [LARGE SCALE GENOMIC DNA]</scope>
    <source>
        <strain evidence="7 8">K24</strain>
    </source>
</reference>
<keyword evidence="4" id="KW-0408">Iron</keyword>
<evidence type="ECO:0000256" key="5">
    <source>
        <dbReference type="ARBA" id="ARBA00023014"/>
    </source>
</evidence>
<proteinExistence type="predicted"/>
<evidence type="ECO:0000256" key="4">
    <source>
        <dbReference type="ARBA" id="ARBA00023004"/>
    </source>
</evidence>
<dbReference type="AlphaFoldDB" id="A0A4Q7NA47"/>
<dbReference type="PROSITE" id="PS00570">
    <property type="entry name" value="RING_HYDROXYL_ALPHA"/>
    <property type="match status" value="1"/>
</dbReference>
<dbReference type="SUPFAM" id="SSF50022">
    <property type="entry name" value="ISP domain"/>
    <property type="match status" value="1"/>
</dbReference>
<gene>
    <name evidence="7" type="ORF">EV675_5584</name>
</gene>
<dbReference type="Gene3D" id="2.102.10.10">
    <property type="entry name" value="Rieske [2Fe-2S] iron-sulphur domain"/>
    <property type="match status" value="1"/>
</dbReference>
<evidence type="ECO:0000259" key="6">
    <source>
        <dbReference type="PROSITE" id="PS51296"/>
    </source>
</evidence>
<dbReference type="EMBL" id="SGXC01000003">
    <property type="protein sequence ID" value="RZS78927.1"/>
    <property type="molecule type" value="Genomic_DNA"/>
</dbReference>
<dbReference type="InterPro" id="IPR036922">
    <property type="entry name" value="Rieske_2Fe-2S_sf"/>
</dbReference>
<evidence type="ECO:0000313" key="8">
    <source>
        <dbReference type="Proteomes" id="UP000292445"/>
    </source>
</evidence>
<keyword evidence="3" id="KW-0560">Oxidoreductase</keyword>
<name>A0A4Q7NA47_9BURK</name>
<keyword evidence="8" id="KW-1185">Reference proteome</keyword>
<dbReference type="GO" id="GO:0005506">
    <property type="term" value="F:iron ion binding"/>
    <property type="evidence" value="ECO:0007669"/>
    <property type="project" value="InterPro"/>
</dbReference>